<evidence type="ECO:0000256" key="1">
    <source>
        <dbReference type="SAM" id="MobiDB-lite"/>
    </source>
</evidence>
<proteinExistence type="predicted"/>
<dbReference type="Proteomes" id="UP000887565">
    <property type="component" value="Unplaced"/>
</dbReference>
<dbReference type="WBParaSite" id="nRc.2.0.1.t07219-RA">
    <property type="protein sequence ID" value="nRc.2.0.1.t07219-RA"/>
    <property type="gene ID" value="nRc.2.0.1.g07219"/>
</dbReference>
<dbReference type="AlphaFoldDB" id="A0A915I0J3"/>
<keyword evidence="2" id="KW-1185">Reference proteome</keyword>
<reference evidence="3" key="1">
    <citation type="submission" date="2022-11" db="UniProtKB">
        <authorList>
            <consortium name="WormBaseParasite"/>
        </authorList>
    </citation>
    <scope>IDENTIFICATION</scope>
</reference>
<organism evidence="2 3">
    <name type="scientific">Romanomermis culicivorax</name>
    <name type="common">Nematode worm</name>
    <dbReference type="NCBI Taxonomy" id="13658"/>
    <lineage>
        <taxon>Eukaryota</taxon>
        <taxon>Metazoa</taxon>
        <taxon>Ecdysozoa</taxon>
        <taxon>Nematoda</taxon>
        <taxon>Enoplea</taxon>
        <taxon>Dorylaimia</taxon>
        <taxon>Mermithida</taxon>
        <taxon>Mermithoidea</taxon>
        <taxon>Mermithidae</taxon>
        <taxon>Romanomermis</taxon>
    </lineage>
</organism>
<evidence type="ECO:0000313" key="2">
    <source>
        <dbReference type="Proteomes" id="UP000887565"/>
    </source>
</evidence>
<feature type="compositionally biased region" description="Basic and acidic residues" evidence="1">
    <location>
        <begin position="98"/>
        <end position="113"/>
    </location>
</feature>
<accession>A0A915I0J3</accession>
<feature type="region of interest" description="Disordered" evidence="1">
    <location>
        <begin position="69"/>
        <end position="113"/>
    </location>
</feature>
<sequence length="113" mass="12905">MADFEEARFIVSLYCQMSILVCESRVNPDIFYLFKKKKVKRLAISGEVMYFECLCCNSHGNPIVISGSRSQSNLCGSPNPKLKLSVSNMNEKPNIKGKSRDKNHKKEETREQI</sequence>
<name>A0A915I0J3_ROMCU</name>
<protein>
    <submittedName>
        <fullName evidence="3">Uncharacterized protein</fullName>
    </submittedName>
</protein>
<evidence type="ECO:0000313" key="3">
    <source>
        <dbReference type="WBParaSite" id="nRc.2.0.1.t07219-RA"/>
    </source>
</evidence>